<dbReference type="EMBL" id="LSMT01000181">
    <property type="protein sequence ID" value="PFX24251.1"/>
    <property type="molecule type" value="Genomic_DNA"/>
</dbReference>
<dbReference type="PANTHER" id="PTHR31764:SF0">
    <property type="entry name" value="GENERATIVE CELL SPECIFIC-1_HAP2 DOMAIN-CONTAINING PROTEIN"/>
    <property type="match status" value="1"/>
</dbReference>
<evidence type="ECO:0000256" key="10">
    <source>
        <dbReference type="ARBA" id="ARBA00023279"/>
    </source>
</evidence>
<reference evidence="15" key="1">
    <citation type="journal article" date="2017" name="bioRxiv">
        <title>Comparative analysis of the genomes of Stylophora pistillata and Acropora digitifera provides evidence for extensive differences between species of corals.</title>
        <authorList>
            <person name="Voolstra C.R."/>
            <person name="Li Y."/>
            <person name="Liew Y.J."/>
            <person name="Baumgarten S."/>
            <person name="Zoccola D."/>
            <person name="Flot J.-F."/>
            <person name="Tambutte S."/>
            <person name="Allemand D."/>
            <person name="Aranda M."/>
        </authorList>
    </citation>
    <scope>NUCLEOTIDE SEQUENCE [LARGE SCALE GENOMIC DNA]</scope>
</reference>
<feature type="compositionally biased region" description="Basic and acidic residues" evidence="11">
    <location>
        <begin position="679"/>
        <end position="713"/>
    </location>
</feature>
<dbReference type="PANTHER" id="PTHR31764">
    <property type="entry name" value="PROTEIN HAPLESS 2"/>
    <property type="match status" value="1"/>
</dbReference>
<evidence type="ECO:0000256" key="6">
    <source>
        <dbReference type="ARBA" id="ARBA00022989"/>
    </source>
</evidence>
<comment type="subcellular location">
    <subcellularLocation>
        <location evidence="1">Cell membrane</location>
        <topology evidence="1">Single-pass type I membrane protein</topology>
    </subcellularLocation>
</comment>
<dbReference type="Pfam" id="PF10699">
    <property type="entry name" value="HAP2-GCS1"/>
    <property type="match status" value="1"/>
</dbReference>
<dbReference type="InterPro" id="IPR040326">
    <property type="entry name" value="HAP2/GCS1"/>
</dbReference>
<keyword evidence="4 12" id="KW-0812">Transmembrane</keyword>
<feature type="transmembrane region" description="Helical" evidence="12">
    <location>
        <begin position="403"/>
        <end position="426"/>
    </location>
</feature>
<evidence type="ECO:0000259" key="13">
    <source>
        <dbReference type="Pfam" id="PF10699"/>
    </source>
</evidence>
<evidence type="ECO:0000256" key="1">
    <source>
        <dbReference type="ARBA" id="ARBA00004251"/>
    </source>
</evidence>
<evidence type="ECO:0000256" key="5">
    <source>
        <dbReference type="ARBA" id="ARBA00022729"/>
    </source>
</evidence>
<accession>A0A2B4S2X0</accession>
<evidence type="ECO:0000256" key="7">
    <source>
        <dbReference type="ARBA" id="ARBA00023121"/>
    </source>
</evidence>
<keyword evidence="15" id="KW-1185">Reference proteome</keyword>
<keyword evidence="9" id="KW-1015">Disulfide bond</keyword>
<comment type="caution">
    <text evidence="14">The sequence shown here is derived from an EMBL/GenBank/DDBJ whole genome shotgun (WGS) entry which is preliminary data.</text>
</comment>
<feature type="domain" description="Generative cell specific-1/HAP2" evidence="13">
    <location>
        <begin position="16"/>
        <end position="344"/>
    </location>
</feature>
<keyword evidence="10" id="KW-0278">Fertilization</keyword>
<feature type="region of interest" description="Disordered" evidence="11">
    <location>
        <begin position="560"/>
        <end position="758"/>
    </location>
</feature>
<comment type="similarity">
    <text evidence="2">Belongs to the HAP2/GCS1 family.</text>
</comment>
<evidence type="ECO:0000313" key="14">
    <source>
        <dbReference type="EMBL" id="PFX24251.1"/>
    </source>
</evidence>
<sequence>SSAYSVTIHNSVTKLSSWYTVNELGRWEMEFGIHVKTFDQITTKEGNVTKPKWIPGGEIVIGPHVRRGRGKYGRLLASYIGEFQSHRQFPTLTEKFLLIPYVTDKIDPKMHPQLRDGPADYMIIDKHEVNYKPSGPHECDKIGVTYTAFRNQQPAGCQQKKGACLNNQPKDYFEDDLSRRTSGKTPYYFPEKFGKLVGVKKRPLKDDEQQFMLTYEVDEVMTSMVTLQISADDIILIYNRASGKILKAYAQDFEAVSQDGHLFVVVQNTGYVTADFAVVISECSGAEGKFREKSLSINPQKTHLFSFDVHAYNMKGGNYYCVVKLFDSRDKMVDSANVTFTTTAPCVCATGCGCSCYDTGFKCVERDEKDWDEEKPTESGLDFGGAVSVWTKVKNFFKKLGKILKFLISPGGIASILGILLALGVLKAVMGLRRKGAAVARFGMGGVKKGRHEKTNDAGQIVVVEYNKEGEQVDPVTKEVTKPRNKTKEFLFNLIFFLILPFLPLFKLGRKIIKCCKKDSNAKKEQGKQDESEEDGKVKGPDVDIFKGDIMKDASLRAESSQSVKLSGEKAGVSRESKENVTTIKQSRTNSLVIKTSEHGEENNIATGGGSQGTKRKISAQGSRRASKEHVTEPLTNKLTSKGKEEDTGTSHVTEPSADKPTSEGKEQDMGTSHVTEPLADKPTSKGKQQDTETSHETEPSADEPTSKRKEQDTETSQVTKPSADKLTSKGKEQDAGISHQSNKLTVKKTEPSEPQVPEDIRQLTEANPLIYHNYFDTDAVADELEVRPVSQYERLLVEAI</sequence>
<dbReference type="GO" id="GO:0005886">
    <property type="term" value="C:plasma membrane"/>
    <property type="evidence" value="ECO:0007669"/>
    <property type="project" value="UniProtKB-SubCell"/>
</dbReference>
<evidence type="ECO:0000256" key="12">
    <source>
        <dbReference type="SAM" id="Phobius"/>
    </source>
</evidence>
<proteinExistence type="inferred from homology"/>
<dbReference type="GO" id="GO:0008289">
    <property type="term" value="F:lipid binding"/>
    <property type="evidence" value="ECO:0007669"/>
    <property type="project" value="UniProtKB-KW"/>
</dbReference>
<gene>
    <name evidence="14" type="primary">HAP2</name>
    <name evidence="14" type="ORF">AWC38_SpisGene11110</name>
</gene>
<keyword evidence="6 12" id="KW-1133">Transmembrane helix</keyword>
<dbReference type="AlphaFoldDB" id="A0A2B4S2X0"/>
<evidence type="ECO:0000256" key="9">
    <source>
        <dbReference type="ARBA" id="ARBA00023157"/>
    </source>
</evidence>
<dbReference type="GO" id="GO:0007338">
    <property type="term" value="P:single fertilization"/>
    <property type="evidence" value="ECO:0007669"/>
    <property type="project" value="UniProtKB-KW"/>
</dbReference>
<keyword evidence="5" id="KW-0732">Signal</keyword>
<evidence type="ECO:0000313" key="15">
    <source>
        <dbReference type="Proteomes" id="UP000225706"/>
    </source>
</evidence>
<feature type="non-terminal residue" evidence="14">
    <location>
        <position position="1"/>
    </location>
</feature>
<evidence type="ECO:0000256" key="2">
    <source>
        <dbReference type="ARBA" id="ARBA00010929"/>
    </source>
</evidence>
<evidence type="ECO:0000256" key="11">
    <source>
        <dbReference type="SAM" id="MobiDB-lite"/>
    </source>
</evidence>
<feature type="compositionally biased region" description="Basic and acidic residues" evidence="11">
    <location>
        <begin position="657"/>
        <end position="669"/>
    </location>
</feature>
<evidence type="ECO:0000256" key="3">
    <source>
        <dbReference type="ARBA" id="ARBA00022475"/>
    </source>
</evidence>
<evidence type="ECO:0000256" key="8">
    <source>
        <dbReference type="ARBA" id="ARBA00023136"/>
    </source>
</evidence>
<keyword evidence="8 12" id="KW-0472">Membrane</keyword>
<feature type="region of interest" description="Disordered" evidence="11">
    <location>
        <begin position="519"/>
        <end position="544"/>
    </location>
</feature>
<organism evidence="14 15">
    <name type="scientific">Stylophora pistillata</name>
    <name type="common">Smooth cauliflower coral</name>
    <dbReference type="NCBI Taxonomy" id="50429"/>
    <lineage>
        <taxon>Eukaryota</taxon>
        <taxon>Metazoa</taxon>
        <taxon>Cnidaria</taxon>
        <taxon>Anthozoa</taxon>
        <taxon>Hexacorallia</taxon>
        <taxon>Scleractinia</taxon>
        <taxon>Astrocoeniina</taxon>
        <taxon>Pocilloporidae</taxon>
        <taxon>Stylophora</taxon>
    </lineage>
</organism>
<feature type="compositionally biased region" description="Polar residues" evidence="11">
    <location>
        <begin position="580"/>
        <end position="594"/>
    </location>
</feature>
<name>A0A2B4S2X0_STYPI</name>
<feature type="compositionally biased region" description="Basic and acidic residues" evidence="11">
    <location>
        <begin position="723"/>
        <end position="735"/>
    </location>
</feature>
<keyword evidence="3" id="KW-1003">Cell membrane</keyword>
<feature type="transmembrane region" description="Helical" evidence="12">
    <location>
        <begin position="490"/>
        <end position="509"/>
    </location>
</feature>
<dbReference type="Proteomes" id="UP000225706">
    <property type="component" value="Unassembled WGS sequence"/>
</dbReference>
<evidence type="ECO:0000256" key="4">
    <source>
        <dbReference type="ARBA" id="ARBA00022692"/>
    </source>
</evidence>
<dbReference type="OrthoDB" id="44061at2759"/>
<protein>
    <submittedName>
        <fullName evidence="14">Protein HAPLESS 2</fullName>
    </submittedName>
</protein>
<dbReference type="InterPro" id="IPR018928">
    <property type="entry name" value="HAP2/GCS1_dom"/>
</dbReference>
<dbReference type="STRING" id="50429.A0A2B4S2X0"/>
<keyword evidence="7" id="KW-0446">Lipid-binding</keyword>